<gene>
    <name evidence="2" type="ORF">H7F21_09755</name>
</gene>
<feature type="transmembrane region" description="Helical" evidence="1">
    <location>
        <begin position="89"/>
        <end position="111"/>
    </location>
</feature>
<dbReference type="Proteomes" id="UP000533900">
    <property type="component" value="Unassembled WGS sequence"/>
</dbReference>
<proteinExistence type="predicted"/>
<keyword evidence="3" id="KW-1185">Reference proteome</keyword>
<keyword evidence="1" id="KW-1133">Transmembrane helix</keyword>
<accession>A0A842IUE3</accession>
<reference evidence="2" key="1">
    <citation type="submission" date="2020-08" db="EMBL/GenBank/DDBJ databases">
        <title>Winogradskyella ouciana sp. nov., isolated from the hadal seawater of the Mariana Trench.</title>
        <authorList>
            <person name="He X."/>
        </authorList>
    </citation>
    <scope>NUCLEOTIDE SEQUENCE [LARGE SCALE GENOMIC DNA]</scope>
    <source>
        <strain evidence="2">KCTC 52348</strain>
    </source>
</reference>
<evidence type="ECO:0008006" key="4">
    <source>
        <dbReference type="Google" id="ProtNLM"/>
    </source>
</evidence>
<feature type="transmembrane region" description="Helical" evidence="1">
    <location>
        <begin position="12"/>
        <end position="30"/>
    </location>
</feature>
<comment type="caution">
    <text evidence="2">The sequence shown here is derived from an EMBL/GenBank/DDBJ whole genome shotgun (WGS) entry which is preliminary data.</text>
</comment>
<dbReference type="AlphaFoldDB" id="A0A842IUE3"/>
<evidence type="ECO:0000256" key="1">
    <source>
        <dbReference type="SAM" id="Phobius"/>
    </source>
</evidence>
<keyword evidence="1" id="KW-0472">Membrane</keyword>
<name>A0A842IUE3_9FLAO</name>
<protein>
    <recommendedName>
        <fullName evidence="4">MotA/TolQ/ExbB proton channel family protein</fullName>
    </recommendedName>
</protein>
<dbReference type="RefSeq" id="WP_185789077.1">
    <property type="nucleotide sequence ID" value="NZ_CANMIT010000002.1"/>
</dbReference>
<evidence type="ECO:0000313" key="2">
    <source>
        <dbReference type="EMBL" id="MBC2845376.1"/>
    </source>
</evidence>
<organism evidence="2 3">
    <name type="scientific">Winogradskyella flava</name>
    <dbReference type="NCBI Taxonomy" id="1884876"/>
    <lineage>
        <taxon>Bacteria</taxon>
        <taxon>Pseudomonadati</taxon>
        <taxon>Bacteroidota</taxon>
        <taxon>Flavobacteriia</taxon>
        <taxon>Flavobacteriales</taxon>
        <taxon>Flavobacteriaceae</taxon>
        <taxon>Winogradskyella</taxon>
    </lineage>
</organism>
<dbReference type="EMBL" id="JACLCP010000002">
    <property type="protein sequence ID" value="MBC2845376.1"/>
    <property type="molecule type" value="Genomic_DNA"/>
</dbReference>
<keyword evidence="1" id="KW-0812">Transmembrane</keyword>
<sequence>MRLLNDGGPIMYIILVLLILSLFFIAKAFIGKTKDEIHSKKMISLAVDSSLLSLVIGCLGSLLGIIELFDMVEALGETRPDLFSAGLKVSLLTITFGVFSFVIGRLGILVYKWSLKA</sequence>
<feature type="transmembrane region" description="Helical" evidence="1">
    <location>
        <begin position="51"/>
        <end position="69"/>
    </location>
</feature>
<evidence type="ECO:0000313" key="3">
    <source>
        <dbReference type="Proteomes" id="UP000533900"/>
    </source>
</evidence>